<dbReference type="EMBL" id="JMIX01000003">
    <property type="protein sequence ID" value="KEO98706.1"/>
    <property type="molecule type" value="Genomic_DNA"/>
</dbReference>
<dbReference type="Proteomes" id="UP000027866">
    <property type="component" value="Unassembled WGS sequence"/>
</dbReference>
<dbReference type="Pfam" id="PF01345">
    <property type="entry name" value="DUF11"/>
    <property type="match status" value="1"/>
</dbReference>
<evidence type="ECO:0000313" key="5">
    <source>
        <dbReference type="EMBL" id="KEO98706.1"/>
    </source>
</evidence>
<keyword evidence="6" id="KW-1185">Reference proteome</keyword>
<evidence type="ECO:0000256" key="1">
    <source>
        <dbReference type="ARBA" id="ARBA00022670"/>
    </source>
</evidence>
<feature type="chain" id="PRO_5001699472" description="P/Homo B domain-containing protein" evidence="3">
    <location>
        <begin position="36"/>
        <end position="684"/>
    </location>
</feature>
<dbReference type="GO" id="GO:0004252">
    <property type="term" value="F:serine-type endopeptidase activity"/>
    <property type="evidence" value="ECO:0007669"/>
    <property type="project" value="InterPro"/>
</dbReference>
<dbReference type="InterPro" id="IPR013783">
    <property type="entry name" value="Ig-like_fold"/>
</dbReference>
<dbReference type="SUPFAM" id="SSF49785">
    <property type="entry name" value="Galactose-binding domain-like"/>
    <property type="match status" value="1"/>
</dbReference>
<feature type="domain" description="P/Homo B" evidence="4">
    <location>
        <begin position="33"/>
        <end position="195"/>
    </location>
</feature>
<dbReference type="InterPro" id="IPR047589">
    <property type="entry name" value="DUF11_rpt"/>
</dbReference>
<evidence type="ECO:0000256" key="3">
    <source>
        <dbReference type="SAM" id="SignalP"/>
    </source>
</evidence>
<dbReference type="InterPro" id="IPR001434">
    <property type="entry name" value="OmcB-like_DUF11"/>
</dbReference>
<evidence type="ECO:0000256" key="2">
    <source>
        <dbReference type="ARBA" id="ARBA00022801"/>
    </source>
</evidence>
<reference evidence="5 6" key="1">
    <citation type="submission" date="2014-04" db="EMBL/GenBank/DDBJ databases">
        <title>A comprehensive comparison of genomes of Erythrobacter spp. Strains.</title>
        <authorList>
            <person name="Zheng Q."/>
        </authorList>
    </citation>
    <scope>NUCLEOTIDE SEQUENCE [LARGE SCALE GENOMIC DNA]</scope>
    <source>
        <strain evidence="5 6">DSM 8509</strain>
    </source>
</reference>
<dbReference type="PROSITE" id="PS51829">
    <property type="entry name" value="P_HOMO_B"/>
    <property type="match status" value="1"/>
</dbReference>
<keyword evidence="3" id="KW-0732">Signal</keyword>
<dbReference type="GO" id="GO:0006508">
    <property type="term" value="P:proteolysis"/>
    <property type="evidence" value="ECO:0007669"/>
    <property type="project" value="UniProtKB-KW"/>
</dbReference>
<sequence>MDREGWQRRIEMLVRGALRILVVALCMAFAQPVMAQAVFTYSVNDNAALNEDTPCSSPLVRTFSVTDSFIVGDVDFGFFARHSWRGDIRVTLEAPDGTRVQLVDGDATSTSGNNLNALLDDDAVVEVNSTDPTGNQSTTNPPPFANTFSPNSPLAAFIGVSSAGTWRMEVCDVFPGADDGRFRYAELRLTSLPDDFADLSLTKSLLGAPPVSGGTATWRLTVTNAAGSPVSASGIVVRDTLPGGFAFASASGDGSFNAVTGDWTVGTLAPGQSALLTLSGTIAAGAGSLVTNTAEITASSVIDIDSTPGNALTSEDDYAVSSFTVQSGRAPGVPPMLSCPAGSAIFDWDTIAGWTPGSLSNSYAFGSFGTIAFALSNDGVFLNNPTFGGQSPTVDDAFTGGLSVPEGSLVMLADQANLAGEVELVITLPRAFTGIQFNIFDIDFFGGQFADNVTVIGQLAGSSVLPTLTNGNANFVSGNVITGDGGSDTDEALGNAVVTFNQAVDTIVIRYGNTNTAPGDPGQQAIAIHDIAVCNPFARLSVSKVSSVLSDPVNGTTNPKAIPGAMVEYLITVANTGTDPADADSVVVIDNGPADAKMCLMARSAGPVIFADSGGASGLSYSFSGLAQTGDDLEFSSDDGSSWSYAPSADGDGCDTGITDFRVRPGGAFAGGQSFTLTVRFMVE</sequence>
<comment type="caution">
    <text evidence="5">The sequence shown here is derived from an EMBL/GenBank/DDBJ whole genome shotgun (WGS) entry which is preliminary data.</text>
</comment>
<evidence type="ECO:0000259" key="4">
    <source>
        <dbReference type="PROSITE" id="PS51829"/>
    </source>
</evidence>
<feature type="signal peptide" evidence="3">
    <location>
        <begin position="1"/>
        <end position="35"/>
    </location>
</feature>
<dbReference type="Gene3D" id="2.60.40.10">
    <property type="entry name" value="Immunoglobulins"/>
    <property type="match status" value="1"/>
</dbReference>
<accession>A0A074MUL8</accession>
<keyword evidence="2" id="KW-0378">Hydrolase</keyword>
<proteinExistence type="predicted"/>
<keyword evidence="1" id="KW-0645">Protease</keyword>
<dbReference type="InterPro" id="IPR008979">
    <property type="entry name" value="Galactose-bd-like_sf"/>
</dbReference>
<gene>
    <name evidence="5" type="ORF">EH32_06260</name>
</gene>
<dbReference type="NCBIfam" id="TIGR01451">
    <property type="entry name" value="B_ant_repeat"/>
    <property type="match status" value="2"/>
</dbReference>
<dbReference type="AlphaFoldDB" id="A0A074MUL8"/>
<evidence type="ECO:0000313" key="6">
    <source>
        <dbReference type="Proteomes" id="UP000027866"/>
    </source>
</evidence>
<organism evidence="5 6">
    <name type="scientific">Erythrobacter litoralis</name>
    <dbReference type="NCBI Taxonomy" id="39960"/>
    <lineage>
        <taxon>Bacteria</taxon>
        <taxon>Pseudomonadati</taxon>
        <taxon>Pseudomonadota</taxon>
        <taxon>Alphaproteobacteria</taxon>
        <taxon>Sphingomonadales</taxon>
        <taxon>Erythrobacteraceae</taxon>
        <taxon>Erythrobacter/Porphyrobacter group</taxon>
        <taxon>Erythrobacter</taxon>
    </lineage>
</organism>
<dbReference type="InterPro" id="IPR002884">
    <property type="entry name" value="P_dom"/>
</dbReference>
<name>A0A074MUL8_9SPHN</name>
<dbReference type="Pfam" id="PF01483">
    <property type="entry name" value="P_proprotein"/>
    <property type="match status" value="1"/>
</dbReference>
<protein>
    <recommendedName>
        <fullName evidence="4">P/Homo B domain-containing protein</fullName>
    </recommendedName>
</protein>
<dbReference type="Gene3D" id="2.60.120.260">
    <property type="entry name" value="Galactose-binding domain-like"/>
    <property type="match status" value="1"/>
</dbReference>